<dbReference type="RefSeq" id="XP_017780986.1">
    <property type="nucleotide sequence ID" value="XM_017925497.1"/>
</dbReference>
<name>A0ABM1N2D6_NICVS</name>
<evidence type="ECO:0000313" key="3">
    <source>
        <dbReference type="RefSeq" id="XP_017780986.1"/>
    </source>
</evidence>
<evidence type="ECO:0000313" key="2">
    <source>
        <dbReference type="Proteomes" id="UP000695000"/>
    </source>
</evidence>
<dbReference type="PANTHER" id="PTHR11008:SF39">
    <property type="entry name" value="CIRCADIAN CLOCK-CONTROLLED PROTEIN-LIKE PROTEIN"/>
    <property type="match status" value="1"/>
</dbReference>
<accession>A0ABM1N2D6</accession>
<gene>
    <name evidence="3" type="primary">LOC108565846</name>
</gene>
<protein>
    <submittedName>
        <fullName evidence="3">Protein takeout-like</fullName>
    </submittedName>
</protein>
<proteinExistence type="predicted"/>
<dbReference type="Gene3D" id="3.15.10.30">
    <property type="entry name" value="Haemolymph juvenile hormone binding protein"/>
    <property type="match status" value="1"/>
</dbReference>
<organism evidence="2 3">
    <name type="scientific">Nicrophorus vespilloides</name>
    <name type="common">Boreal carrion beetle</name>
    <dbReference type="NCBI Taxonomy" id="110193"/>
    <lineage>
        <taxon>Eukaryota</taxon>
        <taxon>Metazoa</taxon>
        <taxon>Ecdysozoa</taxon>
        <taxon>Arthropoda</taxon>
        <taxon>Hexapoda</taxon>
        <taxon>Insecta</taxon>
        <taxon>Pterygota</taxon>
        <taxon>Neoptera</taxon>
        <taxon>Endopterygota</taxon>
        <taxon>Coleoptera</taxon>
        <taxon>Polyphaga</taxon>
        <taxon>Staphyliniformia</taxon>
        <taxon>Silphidae</taxon>
        <taxon>Nicrophorinae</taxon>
        <taxon>Nicrophorus</taxon>
    </lineage>
</organism>
<keyword evidence="1" id="KW-0732">Signal</keyword>
<keyword evidence="2" id="KW-1185">Reference proteome</keyword>
<feature type="chain" id="PRO_5045860937" evidence="1">
    <location>
        <begin position="20"/>
        <end position="249"/>
    </location>
</feature>
<dbReference type="InterPro" id="IPR038606">
    <property type="entry name" value="To_sf"/>
</dbReference>
<dbReference type="Pfam" id="PF06585">
    <property type="entry name" value="JHBP"/>
    <property type="match status" value="1"/>
</dbReference>
<evidence type="ECO:0000256" key="1">
    <source>
        <dbReference type="SAM" id="SignalP"/>
    </source>
</evidence>
<dbReference type="GeneID" id="108565846"/>
<sequence>MLNIKHLLISSVLLLLVSAKTTKLPSFLHICHRSDPHLNDCIKKSVEKLRPLLSKGIPEFGIPSCEPLRIPEVVIDQGAGPVSVKSIYKDIKVYGPSDFTLKHVKIDLDKNRVRIKVWIPRLELISDYTMDGKILMMPIQGSGTSHGNYTNIDATIIMQGQQIKKDGDVYFNVKDFYVDFNIGHASIQLDNLFNGDKELGEAMNLFLNDNWRQVSNEIKPVLEDTIASIFKKFSNKIYHKYPLEILLPK</sequence>
<reference evidence="3" key="1">
    <citation type="submission" date="2025-08" db="UniProtKB">
        <authorList>
            <consortium name="RefSeq"/>
        </authorList>
    </citation>
    <scope>IDENTIFICATION</scope>
    <source>
        <tissue evidence="3">Whole Larva</tissue>
    </source>
</reference>
<dbReference type="SMART" id="SM00700">
    <property type="entry name" value="JHBP"/>
    <property type="match status" value="1"/>
</dbReference>
<dbReference type="PANTHER" id="PTHR11008">
    <property type="entry name" value="PROTEIN TAKEOUT-LIKE PROTEIN"/>
    <property type="match status" value="1"/>
</dbReference>
<dbReference type="Proteomes" id="UP000695000">
    <property type="component" value="Unplaced"/>
</dbReference>
<dbReference type="InterPro" id="IPR010562">
    <property type="entry name" value="Haemolymph_juvenile_hormone-bd"/>
</dbReference>
<feature type="signal peptide" evidence="1">
    <location>
        <begin position="1"/>
        <end position="19"/>
    </location>
</feature>